<evidence type="ECO:0000256" key="2">
    <source>
        <dbReference type="ARBA" id="ARBA00022803"/>
    </source>
</evidence>
<dbReference type="PANTHER" id="PTHR22767">
    <property type="entry name" value="N-TERMINAL ACETYLTRANSFERASE-RELATED"/>
    <property type="match status" value="1"/>
</dbReference>
<keyword evidence="6" id="KW-1185">Reference proteome</keyword>
<evidence type="ECO:0000256" key="3">
    <source>
        <dbReference type="ARBA" id="ARBA00029872"/>
    </source>
</evidence>
<organism evidence="5 6">
    <name type="scientific">Orchesella dallaii</name>
    <dbReference type="NCBI Taxonomy" id="48710"/>
    <lineage>
        <taxon>Eukaryota</taxon>
        <taxon>Metazoa</taxon>
        <taxon>Ecdysozoa</taxon>
        <taxon>Arthropoda</taxon>
        <taxon>Hexapoda</taxon>
        <taxon>Collembola</taxon>
        <taxon>Entomobryomorpha</taxon>
        <taxon>Entomobryoidea</taxon>
        <taxon>Orchesellidae</taxon>
        <taxon>Orchesellinae</taxon>
        <taxon>Orchesella</taxon>
    </lineage>
</organism>
<feature type="region of interest" description="Disordered" evidence="4">
    <location>
        <begin position="892"/>
        <end position="928"/>
    </location>
</feature>
<protein>
    <recommendedName>
        <fullName evidence="3">N-terminal acetyltransferase B complex subunit MDM20 homolog</fullName>
    </recommendedName>
</protein>
<proteinExistence type="inferred from homology"/>
<dbReference type="InterPro" id="IPR019183">
    <property type="entry name" value="NAA25_NatB_aux_su"/>
</dbReference>
<accession>A0ABP1QXY7</accession>
<sequence>MSTDQNSETGARLRERKLRHLYELVDCENNKKVLTEVDRLLKKQPDFPCAKTLKALALIRMGKVVEAREILDLVVSEVPTDDGTIQALSICFKELDDQPTMCKVLEAASKKLPSEELMTHCFMAQVRTNEYTKQQLTALNLYKMYAKPTYFGWAVASLLIKAKNLPPNDSGRALSLTLAERMLSKFLGDLEKDQVEESILLLYLETLSKQKKWEEVLTTLKNYIGYPNPASAWNNDYFYEVYTQALMELGKKNELFNYLQSSYFKNTEEYHLIHRIITLFKDDKQIGPEVNSLLKELLTNFPSHVSALSDLHYANATFNSGDSQSDFISRVRNDLEMACKYGASKPSFYTDIIRFVNSDLLGEEVKQEFMKMIGTSKEYNSIQSIIRDVNYELIERDLFPDPNPKARIARAERLVEKYFRGESVASSLRSGTESDSNLITKEADYHDQFLVIAASSLMAKYDDEINDFQGVLEEMRNGRVELDGVENLKLEDEANQEENEDKNYNLSDQECLLMLSIMLMEFGLKRCPFNHSLRILLIKAYTRIGAIQRACMVSTGLDIKHVQWDSLGYLVIWKVVRGGLYAISRQMLTVAESVYTNYKRDCMEHLISAYKFGSFGKIQEFEEFREQLLNSCQFGLIQVERMLLQIGSTTLSGSGSNSNPALNVSPYRAAKSFDFENEKGGVFWSQREFTDNRDFTLLQYLERESGNRPLENVKKASGETDINQLKIRRALLVLLTEMIVIVEENKEGDGKLARIDEAIKNIRENLDSLSKLKGKREDVPNFDGLWPPPQLQYVEMGCLSLVLELVGVVRQAITEPSSGGGDTGSCLVLMSDKITSFSTGVKGRLQEKLGKLSILMMGGVIEDIHHVVETLSFASILFDVAQKALKNLEDRKAKALASPPSSSSKKKKKGAPDPKTKATSTPPPDLSSLRQAHTSLRDLIIALRGADICSYPPATWNVAKKEWKGVISQKLIESVFSPFWDEVQHGIVDSYGLQLDQFVKAIDNNFKFISKIESGGAGQGH</sequence>
<dbReference type="Pfam" id="PF09797">
    <property type="entry name" value="NatB_MDM20"/>
    <property type="match status" value="1"/>
</dbReference>
<evidence type="ECO:0000256" key="4">
    <source>
        <dbReference type="SAM" id="MobiDB-lite"/>
    </source>
</evidence>
<evidence type="ECO:0000313" key="6">
    <source>
        <dbReference type="Proteomes" id="UP001642540"/>
    </source>
</evidence>
<keyword evidence="2" id="KW-0802">TPR repeat</keyword>
<dbReference type="InterPro" id="IPR011990">
    <property type="entry name" value="TPR-like_helical_dom_sf"/>
</dbReference>
<comment type="similarity">
    <text evidence="1">Belongs to the MDM20/NAA25 family.</text>
</comment>
<name>A0ABP1QXY7_9HEXA</name>
<evidence type="ECO:0000313" key="5">
    <source>
        <dbReference type="EMBL" id="CAL8114743.1"/>
    </source>
</evidence>
<comment type="caution">
    <text evidence="5">The sequence shown here is derived from an EMBL/GenBank/DDBJ whole genome shotgun (WGS) entry which is preliminary data.</text>
</comment>
<dbReference type="SUPFAM" id="SSF48452">
    <property type="entry name" value="TPR-like"/>
    <property type="match status" value="1"/>
</dbReference>
<dbReference type="Gene3D" id="1.25.40.1040">
    <property type="match status" value="1"/>
</dbReference>
<dbReference type="EMBL" id="CAXLJM020000050">
    <property type="protein sequence ID" value="CAL8114743.1"/>
    <property type="molecule type" value="Genomic_DNA"/>
</dbReference>
<dbReference type="PANTHER" id="PTHR22767:SF3">
    <property type="entry name" value="N-ALPHA-ACETYLTRANSFERASE 25, NATB AUXILIARY SUBUNIT"/>
    <property type="match status" value="1"/>
</dbReference>
<gene>
    <name evidence="5" type="ORF">ODALV1_LOCUS16596</name>
</gene>
<reference evidence="5 6" key="1">
    <citation type="submission" date="2024-08" db="EMBL/GenBank/DDBJ databases">
        <authorList>
            <person name="Cucini C."/>
            <person name="Frati F."/>
        </authorList>
    </citation>
    <scope>NUCLEOTIDE SEQUENCE [LARGE SCALE GENOMIC DNA]</scope>
</reference>
<evidence type="ECO:0000256" key="1">
    <source>
        <dbReference type="ARBA" id="ARBA00006298"/>
    </source>
</evidence>
<dbReference type="Proteomes" id="UP001642540">
    <property type="component" value="Unassembled WGS sequence"/>
</dbReference>